<name>A0A089HQ62_PAEDU</name>
<organism evidence="4 5">
    <name type="scientific">Paenibacillus durus</name>
    <name type="common">Paenibacillus azotofixans</name>
    <dbReference type="NCBI Taxonomy" id="44251"/>
    <lineage>
        <taxon>Bacteria</taxon>
        <taxon>Bacillati</taxon>
        <taxon>Bacillota</taxon>
        <taxon>Bacilli</taxon>
        <taxon>Bacillales</taxon>
        <taxon>Paenibacillaceae</taxon>
        <taxon>Paenibacillus</taxon>
    </lineage>
</organism>
<evidence type="ECO:0000256" key="2">
    <source>
        <dbReference type="ARBA" id="ARBA00022801"/>
    </source>
</evidence>
<dbReference type="CDD" id="cd01014">
    <property type="entry name" value="nicotinamidase_related"/>
    <property type="match status" value="1"/>
</dbReference>
<dbReference type="Gene3D" id="3.40.50.850">
    <property type="entry name" value="Isochorismatase-like"/>
    <property type="match status" value="1"/>
</dbReference>
<dbReference type="EMBL" id="CP009288">
    <property type="protein sequence ID" value="AIQ12850.1"/>
    <property type="molecule type" value="Genomic_DNA"/>
</dbReference>
<dbReference type="InterPro" id="IPR050272">
    <property type="entry name" value="Isochorismatase-like_hydrls"/>
</dbReference>
<evidence type="ECO:0000256" key="1">
    <source>
        <dbReference type="ARBA" id="ARBA00006336"/>
    </source>
</evidence>
<dbReference type="PANTHER" id="PTHR43540:SF14">
    <property type="entry name" value="ISOCHORISMATASE"/>
    <property type="match status" value="1"/>
</dbReference>
<dbReference type="OrthoDB" id="9785724at2"/>
<dbReference type="GO" id="GO:0016787">
    <property type="term" value="F:hydrolase activity"/>
    <property type="evidence" value="ECO:0007669"/>
    <property type="project" value="UniProtKB-KW"/>
</dbReference>
<dbReference type="AlphaFoldDB" id="A0A089HQ62"/>
<proteinExistence type="inferred from homology"/>
<evidence type="ECO:0000313" key="5">
    <source>
        <dbReference type="Proteomes" id="UP000029409"/>
    </source>
</evidence>
<accession>A0A089HQ62</accession>
<dbReference type="PANTHER" id="PTHR43540">
    <property type="entry name" value="PEROXYUREIDOACRYLATE/UREIDOACRYLATE AMIDOHYDROLASE-RELATED"/>
    <property type="match status" value="1"/>
</dbReference>
<dbReference type="KEGG" id="pdu:PDUR_13720"/>
<evidence type="ECO:0000313" key="4">
    <source>
        <dbReference type="EMBL" id="AIQ12850.1"/>
    </source>
</evidence>
<dbReference type="eggNOG" id="COG1335">
    <property type="taxonomic scope" value="Bacteria"/>
</dbReference>
<dbReference type="Proteomes" id="UP000029409">
    <property type="component" value="Chromosome"/>
</dbReference>
<feature type="domain" description="Isochorismatase-like" evidence="3">
    <location>
        <begin position="6"/>
        <end position="143"/>
    </location>
</feature>
<dbReference type="InterPro" id="IPR000868">
    <property type="entry name" value="Isochorismatase-like_dom"/>
</dbReference>
<dbReference type="STRING" id="44251.PDUR_13720"/>
<keyword evidence="5" id="KW-1185">Reference proteome</keyword>
<reference evidence="4 5" key="1">
    <citation type="submission" date="2014-08" db="EMBL/GenBank/DDBJ databases">
        <title>Comparative genomics of the Paenibacillus odorifer group.</title>
        <authorList>
            <person name="den Bakker H.C."/>
            <person name="Tsai Y.-C."/>
            <person name="Martin N."/>
            <person name="Korlach J."/>
            <person name="Wiedmann M."/>
        </authorList>
    </citation>
    <scope>NUCLEOTIDE SEQUENCE [LARGE SCALE GENOMIC DNA]</scope>
    <source>
        <strain evidence="4 5">DSM 1735</strain>
    </source>
</reference>
<dbReference type="SUPFAM" id="SSF52499">
    <property type="entry name" value="Isochorismatase-like hydrolases"/>
    <property type="match status" value="1"/>
</dbReference>
<dbReference type="Pfam" id="PF00857">
    <property type="entry name" value="Isochorismatase"/>
    <property type="match status" value="1"/>
</dbReference>
<gene>
    <name evidence="4" type="ORF">PDUR_13720</name>
</gene>
<comment type="similarity">
    <text evidence="1">Belongs to the isochorismatase family.</text>
</comment>
<dbReference type="RefSeq" id="WP_042206675.1">
    <property type="nucleotide sequence ID" value="NZ_CP009288.1"/>
</dbReference>
<evidence type="ECO:0000259" key="3">
    <source>
        <dbReference type="Pfam" id="PF00857"/>
    </source>
</evidence>
<protein>
    <submittedName>
        <fullName evidence="4">Amidase</fullName>
    </submittedName>
</protein>
<sequence length="175" mass="19738">MADPHTAFILIDVQEAMFSYPGLKLYDEEGVMERIVSLLDRARRSGTRVIYIQHTEDEEYTKGTPTWQISSKVTPLPGEKVIEKPTWDAFHLTGLQEELQRQGISHLIIAGMQSEFCLDSTCRRAFSLGYSTILVEDAHSTFDNGRLSGKEIVRHHNGILGGRFVTLKPASEVIF</sequence>
<dbReference type="InterPro" id="IPR036380">
    <property type="entry name" value="Isochorismatase-like_sf"/>
</dbReference>
<keyword evidence="2" id="KW-0378">Hydrolase</keyword>